<keyword evidence="3" id="KW-1185">Reference proteome</keyword>
<dbReference type="OrthoDB" id="2083423at2"/>
<accession>A0A0R2A937</accession>
<feature type="transmembrane region" description="Helical" evidence="1">
    <location>
        <begin position="422"/>
        <end position="443"/>
    </location>
</feature>
<gene>
    <name evidence="2" type="ORF">FC14_GL000166</name>
</gene>
<feature type="transmembrane region" description="Helical" evidence="1">
    <location>
        <begin position="38"/>
        <end position="56"/>
    </location>
</feature>
<feature type="transmembrane region" description="Helical" evidence="1">
    <location>
        <begin position="253"/>
        <end position="272"/>
    </location>
</feature>
<evidence type="ECO:0000313" key="2">
    <source>
        <dbReference type="EMBL" id="KRM63950.1"/>
    </source>
</evidence>
<feature type="transmembrane region" description="Helical" evidence="1">
    <location>
        <begin position="365"/>
        <end position="384"/>
    </location>
</feature>
<feature type="transmembrane region" description="Helical" evidence="1">
    <location>
        <begin position="68"/>
        <end position="98"/>
    </location>
</feature>
<dbReference type="AlphaFoldDB" id="A0A0R2A937"/>
<dbReference type="NCBIfam" id="TIGR04370">
    <property type="entry name" value="glyco_rpt_poly"/>
    <property type="match status" value="1"/>
</dbReference>
<protein>
    <recommendedName>
        <fullName evidence="4">Oligosaccharide repeat unit polymerase</fullName>
    </recommendedName>
</protein>
<sequence length="449" mass="51412">MILIKQLIILLIVMLALFLIMCVFSNRNGNILKFLSPQIMFVGCFIPGVIYAFWYVDKWNLHISNMTIVAIILGLLIFVVFSYLTSSIYDYILFNPIYLKKAKFKRNSMSDINSKVEGWKVIVLIIVQLISLLLTVLFLLKNYGLNLSDAMFMYRSSTASGDDAIPLPGIIKLIRRIALSSGYIVTYLYLNGIVYKSKKNRALEIVCIILAIINGFLLGGRGDGIQIIIAAIVQYMALKVYKNKSIKVIPFKDILKVIVILGCIIASFTQLGELLGRQMDFLKYNDYIAVYLSAELKNLDTFIVSGDFGHPLTESLTLYSIVNSLGSMFNQPAWIHSFDIPFRYYGHYALGNVGTIFYPFVYDSGLVGVVYYTAFMAVFCQIFYKNFLKADKKGNIDLNVIFYSYLAYIILFSFFSNKFYEMIFNTSFLWCIVSWILLKYFLLRIRVKV</sequence>
<name>A0A0R2A937_9LACO</name>
<keyword evidence="1" id="KW-1133">Transmembrane helix</keyword>
<dbReference type="RefSeq" id="WP_056976905.1">
    <property type="nucleotide sequence ID" value="NZ_AYYP01000047.1"/>
</dbReference>
<comment type="caution">
    <text evidence="2">The sequence shown here is derived from an EMBL/GenBank/DDBJ whole genome shotgun (WGS) entry which is preliminary data.</text>
</comment>
<feature type="transmembrane region" description="Helical" evidence="1">
    <location>
        <begin position="119"/>
        <end position="140"/>
    </location>
</feature>
<evidence type="ECO:0000256" key="1">
    <source>
        <dbReference type="SAM" id="Phobius"/>
    </source>
</evidence>
<evidence type="ECO:0000313" key="3">
    <source>
        <dbReference type="Proteomes" id="UP000051008"/>
    </source>
</evidence>
<dbReference type="Proteomes" id="UP000051008">
    <property type="component" value="Unassembled WGS sequence"/>
</dbReference>
<reference evidence="2 3" key="1">
    <citation type="journal article" date="2015" name="Genome Announc.">
        <title>Expanding the biotechnology potential of lactobacilli through comparative genomics of 213 strains and associated genera.</title>
        <authorList>
            <person name="Sun Z."/>
            <person name="Harris H.M."/>
            <person name="McCann A."/>
            <person name="Guo C."/>
            <person name="Argimon S."/>
            <person name="Zhang W."/>
            <person name="Yang X."/>
            <person name="Jeffery I.B."/>
            <person name="Cooney J.C."/>
            <person name="Kagawa T.F."/>
            <person name="Liu W."/>
            <person name="Song Y."/>
            <person name="Salvetti E."/>
            <person name="Wrobel A."/>
            <person name="Rasinkangas P."/>
            <person name="Parkhill J."/>
            <person name="Rea M.C."/>
            <person name="O'Sullivan O."/>
            <person name="Ritari J."/>
            <person name="Douillard F.P."/>
            <person name="Paul Ross R."/>
            <person name="Yang R."/>
            <person name="Briner A.E."/>
            <person name="Felis G.E."/>
            <person name="de Vos W.M."/>
            <person name="Barrangou R."/>
            <person name="Klaenhammer T.R."/>
            <person name="Caufield P.W."/>
            <person name="Cui Y."/>
            <person name="Zhang H."/>
            <person name="O'Toole P.W."/>
        </authorList>
    </citation>
    <scope>NUCLEOTIDE SEQUENCE [LARGE SCALE GENOMIC DNA]</scope>
    <source>
        <strain evidence="2 3">DSM 20509</strain>
    </source>
</reference>
<feature type="transmembrane region" description="Helical" evidence="1">
    <location>
        <begin position="202"/>
        <end position="218"/>
    </location>
</feature>
<dbReference type="EMBL" id="AYYP01000047">
    <property type="protein sequence ID" value="KRM63950.1"/>
    <property type="molecule type" value="Genomic_DNA"/>
</dbReference>
<keyword evidence="1" id="KW-0812">Transmembrane</keyword>
<feature type="transmembrane region" description="Helical" evidence="1">
    <location>
        <begin position="6"/>
        <end position="26"/>
    </location>
</feature>
<organism evidence="2 3">
    <name type="scientific">Ligilactobacillus agilis DSM 20509</name>
    <dbReference type="NCBI Taxonomy" id="1423718"/>
    <lineage>
        <taxon>Bacteria</taxon>
        <taxon>Bacillati</taxon>
        <taxon>Bacillota</taxon>
        <taxon>Bacilli</taxon>
        <taxon>Lactobacillales</taxon>
        <taxon>Lactobacillaceae</taxon>
        <taxon>Ligilactobacillus</taxon>
    </lineage>
</organism>
<keyword evidence="1" id="KW-0472">Membrane</keyword>
<dbReference type="PATRIC" id="fig|1423718.3.peg.169"/>
<feature type="transmembrane region" description="Helical" evidence="1">
    <location>
        <begin position="224"/>
        <end position="241"/>
    </location>
</feature>
<evidence type="ECO:0008006" key="4">
    <source>
        <dbReference type="Google" id="ProtNLM"/>
    </source>
</evidence>
<feature type="transmembrane region" description="Helical" evidence="1">
    <location>
        <begin position="396"/>
        <end position="416"/>
    </location>
</feature>
<proteinExistence type="predicted"/>